<reference evidence="2 3" key="1">
    <citation type="journal article" date="2025" name="Microbiol. Resour. Announc.">
        <title>Draft genome sequences for Neonectria magnoliae and Neonectria punicea, canker pathogens of Liriodendron tulipifera and Acer saccharum in West Virginia.</title>
        <authorList>
            <person name="Petronek H.M."/>
            <person name="Kasson M.T."/>
            <person name="Metheny A.M."/>
            <person name="Stauder C.M."/>
            <person name="Lovett B."/>
            <person name="Lynch S.C."/>
            <person name="Garnas J.R."/>
            <person name="Kasson L.R."/>
            <person name="Stajich J.E."/>
        </authorList>
    </citation>
    <scope>NUCLEOTIDE SEQUENCE [LARGE SCALE GENOMIC DNA]</scope>
    <source>
        <strain evidence="2 3">NRRL 64653</strain>
    </source>
</reference>
<evidence type="ECO:0000313" key="3">
    <source>
        <dbReference type="Proteomes" id="UP001498476"/>
    </source>
</evidence>
<gene>
    <name evidence="2" type="ORF">QQX98_001579</name>
</gene>
<feature type="compositionally biased region" description="Acidic residues" evidence="1">
    <location>
        <begin position="300"/>
        <end position="311"/>
    </location>
</feature>
<dbReference type="Proteomes" id="UP001498476">
    <property type="component" value="Unassembled WGS sequence"/>
</dbReference>
<dbReference type="Gene3D" id="1.25.40.10">
    <property type="entry name" value="Tetratricopeptide repeat domain"/>
    <property type="match status" value="1"/>
</dbReference>
<sequence>MAGKDETSDSSLEALSDIAASGSDGEPTIQDLLAVTSEFLWQSGDILPWNSAHPGAVMMSSADPGDTAQAITTQSLEVLDALISGLRQFVESSDETPEMIDVLGQLLASYGCRYGVSGDVEDLEEGILCGQQAASYIYEDDSELAFILLNLGTLLGQRYDVTRMTEDLDEVISYTRRAISTLTEVPGEEVHKSNLGFLLVRRFEATQSQPDLDNAISALRSAIPALPDSQPGIYETSRDHLLRLAKAKLYRDDDLGYFEAILQELATQDPDAAAWLEEWKRRSETLDLRSLLQLNPEMEEISGQETDDDSDGQASEEYAGGSVDSDWHRALLQLTSGEGQEVVAGARGGLETQSSEESWFIETRGERLIENRVHFQQFLQLMILHRDNVIVESYPIGSPEDLKRHIDRTERVYQEEN</sequence>
<comment type="caution">
    <text evidence="2">The sequence shown here is derived from an EMBL/GenBank/DDBJ whole genome shotgun (WGS) entry which is preliminary data.</text>
</comment>
<proteinExistence type="predicted"/>
<dbReference type="InterPro" id="IPR011990">
    <property type="entry name" value="TPR-like_helical_dom_sf"/>
</dbReference>
<feature type="region of interest" description="Disordered" evidence="1">
    <location>
        <begin position="300"/>
        <end position="321"/>
    </location>
</feature>
<keyword evidence="3" id="KW-1185">Reference proteome</keyword>
<accession>A0ABR1HNM6</accession>
<protein>
    <submittedName>
        <fullName evidence="2">Uncharacterized protein</fullName>
    </submittedName>
</protein>
<dbReference type="EMBL" id="JAZAVJ010000015">
    <property type="protein sequence ID" value="KAK7422556.1"/>
    <property type="molecule type" value="Genomic_DNA"/>
</dbReference>
<evidence type="ECO:0000256" key="1">
    <source>
        <dbReference type="SAM" id="MobiDB-lite"/>
    </source>
</evidence>
<organism evidence="2 3">
    <name type="scientific">Neonectria punicea</name>
    <dbReference type="NCBI Taxonomy" id="979145"/>
    <lineage>
        <taxon>Eukaryota</taxon>
        <taxon>Fungi</taxon>
        <taxon>Dikarya</taxon>
        <taxon>Ascomycota</taxon>
        <taxon>Pezizomycotina</taxon>
        <taxon>Sordariomycetes</taxon>
        <taxon>Hypocreomycetidae</taxon>
        <taxon>Hypocreales</taxon>
        <taxon>Nectriaceae</taxon>
        <taxon>Neonectria</taxon>
    </lineage>
</organism>
<evidence type="ECO:0000313" key="2">
    <source>
        <dbReference type="EMBL" id="KAK7422556.1"/>
    </source>
</evidence>
<name>A0ABR1HNM6_9HYPO</name>